<keyword evidence="4" id="KW-0520">NAD</keyword>
<dbReference type="Gene3D" id="1.20.1090.10">
    <property type="entry name" value="Dehydroquinate synthase-like - alpha domain"/>
    <property type="match status" value="1"/>
</dbReference>
<dbReference type="GO" id="GO:0005829">
    <property type="term" value="C:cytosol"/>
    <property type="evidence" value="ECO:0007669"/>
    <property type="project" value="TreeGrafter"/>
</dbReference>
<name>A0AAV8AI10_9EUKA</name>
<dbReference type="Proteomes" id="UP001146793">
    <property type="component" value="Unassembled WGS sequence"/>
</dbReference>
<evidence type="ECO:0000256" key="2">
    <source>
        <dbReference type="ARBA" id="ARBA00022723"/>
    </source>
</evidence>
<protein>
    <submittedName>
        <fullName evidence="6">Glycerol dehydrogenase</fullName>
    </submittedName>
</protein>
<evidence type="ECO:0000259" key="5">
    <source>
        <dbReference type="Pfam" id="PF00465"/>
    </source>
</evidence>
<reference evidence="6" key="1">
    <citation type="submission" date="2022-08" db="EMBL/GenBank/DDBJ databases">
        <title>Novel sulphate-reducing endosymbionts in the free-living metamonad Anaeramoeba.</title>
        <authorList>
            <person name="Jerlstrom-Hultqvist J."/>
            <person name="Cepicka I."/>
            <person name="Gallot-Lavallee L."/>
            <person name="Salas-Leiva D."/>
            <person name="Curtis B.A."/>
            <person name="Zahonova K."/>
            <person name="Pipaliya S."/>
            <person name="Dacks J."/>
            <person name="Roger A.J."/>
        </authorList>
    </citation>
    <scope>NUCLEOTIDE SEQUENCE</scope>
    <source>
        <strain evidence="6">Busselton2</strain>
    </source>
</reference>
<dbReference type="NCBIfam" id="NF006941">
    <property type="entry name" value="PRK09423.1"/>
    <property type="match status" value="1"/>
</dbReference>
<organism evidence="6 7">
    <name type="scientific">Anaeramoeba flamelloides</name>
    <dbReference type="NCBI Taxonomy" id="1746091"/>
    <lineage>
        <taxon>Eukaryota</taxon>
        <taxon>Metamonada</taxon>
        <taxon>Anaeramoebidae</taxon>
        <taxon>Anaeramoeba</taxon>
    </lineage>
</organism>
<dbReference type="InterPro" id="IPR018211">
    <property type="entry name" value="ADH_Fe_CS"/>
</dbReference>
<evidence type="ECO:0000256" key="4">
    <source>
        <dbReference type="ARBA" id="ARBA00023027"/>
    </source>
</evidence>
<dbReference type="Gene3D" id="3.40.50.1970">
    <property type="match status" value="1"/>
</dbReference>
<dbReference type="EMBL" id="JANTQA010000008">
    <property type="protein sequence ID" value="KAJ3452565.1"/>
    <property type="molecule type" value="Genomic_DNA"/>
</dbReference>
<comment type="similarity">
    <text evidence="1">Belongs to the iron-containing alcohol dehydrogenase family.</text>
</comment>
<dbReference type="AlphaFoldDB" id="A0AAV8AI10"/>
<dbReference type="InterPro" id="IPR016205">
    <property type="entry name" value="Glycerol_DH"/>
</dbReference>
<comment type="caution">
    <text evidence="6">The sequence shown here is derived from an EMBL/GenBank/DDBJ whole genome shotgun (WGS) entry which is preliminary data.</text>
</comment>
<gene>
    <name evidence="6" type="ORF">M0812_04337</name>
</gene>
<dbReference type="GO" id="GO:0046872">
    <property type="term" value="F:metal ion binding"/>
    <property type="evidence" value="ECO:0007669"/>
    <property type="project" value="UniProtKB-KW"/>
</dbReference>
<dbReference type="PIRSF" id="PIRSF000112">
    <property type="entry name" value="Glycerol_dehydrogenase"/>
    <property type="match status" value="1"/>
</dbReference>
<evidence type="ECO:0000256" key="1">
    <source>
        <dbReference type="ARBA" id="ARBA00007358"/>
    </source>
</evidence>
<keyword evidence="3" id="KW-0560">Oxidoreductase</keyword>
<proteinExistence type="inferred from homology"/>
<dbReference type="CDD" id="cd08170">
    <property type="entry name" value="GlyDH"/>
    <property type="match status" value="1"/>
</dbReference>
<evidence type="ECO:0000313" key="7">
    <source>
        <dbReference type="Proteomes" id="UP001146793"/>
    </source>
</evidence>
<dbReference type="InterPro" id="IPR001670">
    <property type="entry name" value="ADH_Fe/GldA"/>
</dbReference>
<dbReference type="GO" id="GO:0016614">
    <property type="term" value="F:oxidoreductase activity, acting on CH-OH group of donors"/>
    <property type="evidence" value="ECO:0007669"/>
    <property type="project" value="InterPro"/>
</dbReference>
<dbReference type="PANTHER" id="PTHR43616">
    <property type="entry name" value="GLYCEROL DEHYDROGENASE"/>
    <property type="match status" value="1"/>
</dbReference>
<feature type="domain" description="Alcohol dehydrogenase iron-type/glycerol dehydrogenase GldA" evidence="5">
    <location>
        <begin position="6"/>
        <end position="155"/>
    </location>
</feature>
<evidence type="ECO:0000313" key="6">
    <source>
        <dbReference type="EMBL" id="KAJ3452565.1"/>
    </source>
</evidence>
<keyword evidence="2" id="KW-0479">Metal-binding</keyword>
<accession>A0AAV8AI10</accession>
<dbReference type="PANTHER" id="PTHR43616:SF5">
    <property type="entry name" value="GLYCEROL DEHYDROGENASE 1"/>
    <property type="match status" value="1"/>
</dbReference>
<evidence type="ECO:0000256" key="3">
    <source>
        <dbReference type="ARBA" id="ARBA00023002"/>
    </source>
</evidence>
<dbReference type="PROSITE" id="PS00913">
    <property type="entry name" value="ADH_IRON_1"/>
    <property type="match status" value="1"/>
</dbReference>
<dbReference type="Pfam" id="PF00465">
    <property type="entry name" value="Fe-ADH"/>
    <property type="match status" value="1"/>
</dbReference>
<dbReference type="SUPFAM" id="SSF56796">
    <property type="entry name" value="Dehydroquinate synthase-like"/>
    <property type="match status" value="1"/>
</dbReference>
<sequence>MIFGGPGRYIQGANVLSKFPEYLNKFIGKKSLRSLIVGGKRSLVSCGLLMETLKENRLEYDEECFRGECCNKEIDRLSSLVSRNDYDLIIGIGGGKSIDTMKLVANLNKKPVVVVPTIASTDAPCSALSVVYSETGVFERYEFFPRSPDLVIVDTSVVAKSPPRTLVSGMGDALATYWEARACLRSGAINCLGGRTSPSSLALSRLCYDSLIEFGKQAFIDCQNQTVSTALERVVEANTLLSGVGFESGGLAAAHAIHNGFSTIPATQKFLHGEKVAFGTLVQLILDHEPKETINQVLNFCSSVNLPITLSQIGINTSKNNFITSGLRKVAEKSMAEGETIHNLPYKFDRQTIMDAILEADKLGRMWNVNHN</sequence>